<organism evidence="2">
    <name type="scientific">marine sediment metagenome</name>
    <dbReference type="NCBI Taxonomy" id="412755"/>
    <lineage>
        <taxon>unclassified sequences</taxon>
        <taxon>metagenomes</taxon>
        <taxon>ecological metagenomes</taxon>
    </lineage>
</organism>
<evidence type="ECO:0000256" key="1">
    <source>
        <dbReference type="SAM" id="Phobius"/>
    </source>
</evidence>
<sequence>MIKDDGDKISHTVKNYIDSRDDTIQGIIGKDRKNQDFKLKAYRTEVLVSVGELNKANLRFIKRLGWLVVLLSFVCCLLSASQIFHLYEHSQHKEVKK</sequence>
<gene>
    <name evidence="2" type="ORF">S12H4_27775</name>
</gene>
<accession>X1UJA9</accession>
<proteinExistence type="predicted"/>
<keyword evidence="1" id="KW-0472">Membrane</keyword>
<evidence type="ECO:0000313" key="2">
    <source>
        <dbReference type="EMBL" id="GAI99960.1"/>
    </source>
</evidence>
<name>X1UJA9_9ZZZZ</name>
<feature type="transmembrane region" description="Helical" evidence="1">
    <location>
        <begin position="64"/>
        <end position="87"/>
    </location>
</feature>
<dbReference type="AlphaFoldDB" id="X1UJA9"/>
<comment type="caution">
    <text evidence="2">The sequence shown here is derived from an EMBL/GenBank/DDBJ whole genome shotgun (WGS) entry which is preliminary data.</text>
</comment>
<dbReference type="EMBL" id="BARW01015879">
    <property type="protein sequence ID" value="GAI99960.1"/>
    <property type="molecule type" value="Genomic_DNA"/>
</dbReference>
<keyword evidence="1" id="KW-0812">Transmembrane</keyword>
<protein>
    <submittedName>
        <fullName evidence="2">Uncharacterized protein</fullName>
    </submittedName>
</protein>
<keyword evidence="1" id="KW-1133">Transmembrane helix</keyword>
<reference evidence="2" key="1">
    <citation type="journal article" date="2014" name="Front. Microbiol.">
        <title>High frequency of phylogenetically diverse reductive dehalogenase-homologous genes in deep subseafloor sedimentary metagenomes.</title>
        <authorList>
            <person name="Kawai M."/>
            <person name="Futagami T."/>
            <person name="Toyoda A."/>
            <person name="Takaki Y."/>
            <person name="Nishi S."/>
            <person name="Hori S."/>
            <person name="Arai W."/>
            <person name="Tsubouchi T."/>
            <person name="Morono Y."/>
            <person name="Uchiyama I."/>
            <person name="Ito T."/>
            <person name="Fujiyama A."/>
            <person name="Inagaki F."/>
            <person name="Takami H."/>
        </authorList>
    </citation>
    <scope>NUCLEOTIDE SEQUENCE</scope>
    <source>
        <strain evidence="2">Expedition CK06-06</strain>
    </source>
</reference>